<reference evidence="5" key="1">
    <citation type="submission" date="2012-09" db="EMBL/GenBank/DDBJ databases">
        <authorList>
            <person name="Martin A.A."/>
        </authorList>
    </citation>
    <scope>NUCLEOTIDE SEQUENCE</scope>
</reference>
<dbReference type="SUPFAM" id="SSF49854">
    <property type="entry name" value="Spermadhesin, CUB domain"/>
    <property type="match status" value="2"/>
</dbReference>
<feature type="domain" description="CUB" evidence="4">
    <location>
        <begin position="134"/>
        <end position="269"/>
    </location>
</feature>
<proteinExistence type="predicted"/>
<evidence type="ECO:0000256" key="2">
    <source>
        <dbReference type="ARBA" id="ARBA00023157"/>
    </source>
</evidence>
<feature type="domain" description="CUB" evidence="4">
    <location>
        <begin position="11"/>
        <end position="129"/>
    </location>
</feature>
<dbReference type="SMART" id="SM00042">
    <property type="entry name" value="CUB"/>
    <property type="match status" value="2"/>
</dbReference>
<keyword evidence="5" id="KW-1185">Reference proteome</keyword>
<dbReference type="PROSITE" id="PS01180">
    <property type="entry name" value="CUB"/>
    <property type="match status" value="2"/>
</dbReference>
<dbReference type="InterPro" id="IPR002172">
    <property type="entry name" value="LDrepeatLR_classA_rpt"/>
</dbReference>
<evidence type="ECO:0000259" key="4">
    <source>
        <dbReference type="PROSITE" id="PS01180"/>
    </source>
</evidence>
<dbReference type="Proteomes" id="UP000035642">
    <property type="component" value="Unassembled WGS sequence"/>
</dbReference>
<dbReference type="CDD" id="cd00041">
    <property type="entry name" value="CUB"/>
    <property type="match status" value="2"/>
</dbReference>
<accession>A0A0K0CWF1</accession>
<keyword evidence="2" id="KW-1015">Disulfide bond</keyword>
<organism evidence="5 6">
    <name type="scientific">Angiostrongylus cantonensis</name>
    <name type="common">Rat lungworm</name>
    <dbReference type="NCBI Taxonomy" id="6313"/>
    <lineage>
        <taxon>Eukaryota</taxon>
        <taxon>Metazoa</taxon>
        <taxon>Ecdysozoa</taxon>
        <taxon>Nematoda</taxon>
        <taxon>Chromadorea</taxon>
        <taxon>Rhabditida</taxon>
        <taxon>Rhabditina</taxon>
        <taxon>Rhabditomorpha</taxon>
        <taxon>Strongyloidea</taxon>
        <taxon>Metastrongylidae</taxon>
        <taxon>Angiostrongylus</taxon>
    </lineage>
</organism>
<protein>
    <submittedName>
        <fullName evidence="6">CUB domain-containing protein</fullName>
    </submittedName>
</protein>
<evidence type="ECO:0000256" key="1">
    <source>
        <dbReference type="ARBA" id="ARBA00022737"/>
    </source>
</evidence>
<name>A0A0K0CWF1_ANGCA</name>
<dbReference type="AlphaFoldDB" id="A0A0K0CWF1"/>
<evidence type="ECO:0000313" key="5">
    <source>
        <dbReference type="Proteomes" id="UP000035642"/>
    </source>
</evidence>
<dbReference type="InterPro" id="IPR035914">
    <property type="entry name" value="Sperma_CUB_dom_sf"/>
</dbReference>
<sequence length="298" mass="33600">MSDAAGDDGMAARVVRRAHGTLESPAFPTPYRSDLSCLYNISTVASNVIHLTFLSFDLAEKHRDSGQCLEAYVLVIVVDRLGKEHIGKRLCGTNMPAKIETMQPTLHVQFVTTAAGRQHRGFRIRYEIISEVYSVTEIKNFLGEIVSPGYPTTFPRNATCYWLIRVEPRQRVYIRLEHLYLSSTIAECERASLSIMDGYKHDSKTVKKDVQSDLSEARFCGSQLYYMEEGMKSYLSSANRLLVRFNTKDRPSSSLVADRIGFKDQGVCVMRPQLCIDSSLVCNGVQNCVEGDYSDERH</sequence>
<dbReference type="PANTHER" id="PTHR24251">
    <property type="entry name" value="OVOCHYMASE-RELATED"/>
    <property type="match status" value="1"/>
</dbReference>
<reference evidence="6" key="2">
    <citation type="submission" date="2017-02" db="UniProtKB">
        <authorList>
            <consortium name="WormBaseParasite"/>
        </authorList>
    </citation>
    <scope>IDENTIFICATION</scope>
</reference>
<dbReference type="CDD" id="cd00112">
    <property type="entry name" value="LDLa"/>
    <property type="match status" value="1"/>
</dbReference>
<dbReference type="Pfam" id="PF00431">
    <property type="entry name" value="CUB"/>
    <property type="match status" value="2"/>
</dbReference>
<keyword evidence="1" id="KW-0677">Repeat</keyword>
<evidence type="ECO:0000256" key="3">
    <source>
        <dbReference type="PROSITE-ProRule" id="PRU00059"/>
    </source>
</evidence>
<dbReference type="STRING" id="6313.A0A0K0CWF1"/>
<dbReference type="InterPro" id="IPR000859">
    <property type="entry name" value="CUB_dom"/>
</dbReference>
<dbReference type="WBParaSite" id="ACAC_0000176201-mRNA-1">
    <property type="protein sequence ID" value="ACAC_0000176201-mRNA-1"/>
    <property type="gene ID" value="ACAC_0000176201"/>
</dbReference>
<comment type="caution">
    <text evidence="3">Lacks conserved residue(s) required for the propagation of feature annotation.</text>
</comment>
<evidence type="ECO:0000313" key="6">
    <source>
        <dbReference type="WBParaSite" id="ACAC_0000176201-mRNA-1"/>
    </source>
</evidence>
<dbReference type="Gene3D" id="2.60.120.290">
    <property type="entry name" value="Spermadhesin, CUB domain"/>
    <property type="match status" value="2"/>
</dbReference>